<dbReference type="InterPro" id="IPR015943">
    <property type="entry name" value="WD40/YVTN_repeat-like_dom_sf"/>
</dbReference>
<evidence type="ECO:0000259" key="11">
    <source>
        <dbReference type="PROSITE" id="PS50109"/>
    </source>
</evidence>
<dbReference type="PROSITE" id="PS50109">
    <property type="entry name" value="HIS_KIN"/>
    <property type="match status" value="1"/>
</dbReference>
<dbReference type="InterPro" id="IPR005467">
    <property type="entry name" value="His_kinase_dom"/>
</dbReference>
<dbReference type="PANTHER" id="PTHR43547">
    <property type="entry name" value="TWO-COMPONENT HISTIDINE KINASE"/>
    <property type="match status" value="1"/>
</dbReference>
<dbReference type="SMART" id="SM00387">
    <property type="entry name" value="HATPase_c"/>
    <property type="match status" value="1"/>
</dbReference>
<evidence type="ECO:0000256" key="3">
    <source>
        <dbReference type="ARBA" id="ARBA00022553"/>
    </source>
</evidence>
<dbReference type="CDD" id="cd00082">
    <property type="entry name" value="HisKA"/>
    <property type="match status" value="1"/>
</dbReference>
<feature type="region of interest" description="Disordered" evidence="7">
    <location>
        <begin position="1077"/>
        <end position="1115"/>
    </location>
</feature>
<dbReference type="InterPro" id="IPR004358">
    <property type="entry name" value="Sig_transdc_His_kin-like_C"/>
</dbReference>
<dbReference type="InterPro" id="IPR011006">
    <property type="entry name" value="CheY-like_superfamily"/>
</dbReference>
<dbReference type="EMBL" id="JACLYZ010000003">
    <property type="protein sequence ID" value="MBM6734059.1"/>
    <property type="molecule type" value="Genomic_DNA"/>
</dbReference>
<organism evidence="13 14">
    <name type="scientific">Mediterranea massiliensis</name>
    <dbReference type="NCBI Taxonomy" id="1841865"/>
    <lineage>
        <taxon>Bacteria</taxon>
        <taxon>Pseudomonadati</taxon>
        <taxon>Bacteroidota</taxon>
        <taxon>Bacteroidia</taxon>
        <taxon>Bacteroidales</taxon>
        <taxon>Bacteroidaceae</taxon>
        <taxon>Mediterranea</taxon>
    </lineage>
</organism>
<dbReference type="Pfam" id="PF07494">
    <property type="entry name" value="Reg_prop"/>
    <property type="match status" value="4"/>
</dbReference>
<dbReference type="InterPro" id="IPR036097">
    <property type="entry name" value="HisK_dim/P_sf"/>
</dbReference>
<evidence type="ECO:0000256" key="2">
    <source>
        <dbReference type="ARBA" id="ARBA00012438"/>
    </source>
</evidence>
<comment type="caution">
    <text evidence="13">The sequence shown here is derived from an EMBL/GenBank/DDBJ whole genome shotgun (WGS) entry which is preliminary data.</text>
</comment>
<evidence type="ECO:0000256" key="1">
    <source>
        <dbReference type="ARBA" id="ARBA00000085"/>
    </source>
</evidence>
<dbReference type="Gene3D" id="3.40.50.2300">
    <property type="match status" value="1"/>
</dbReference>
<dbReference type="Pfam" id="PF00512">
    <property type="entry name" value="HisKA"/>
    <property type="match status" value="1"/>
</dbReference>
<dbReference type="RefSeq" id="WP_205094634.1">
    <property type="nucleotide sequence ID" value="NZ_JACLYZ010000003.1"/>
</dbReference>
<keyword evidence="8" id="KW-0472">Membrane</keyword>
<dbReference type="EC" id="2.7.13.3" evidence="2"/>
<dbReference type="PROSITE" id="PS01124">
    <property type="entry name" value="HTH_ARAC_FAMILY_2"/>
    <property type="match status" value="1"/>
</dbReference>
<gene>
    <name evidence="13" type="ORF">H7U35_02290</name>
</gene>
<comment type="catalytic activity">
    <reaction evidence="1">
        <text>ATP + protein L-histidine = ADP + protein N-phospho-L-histidine.</text>
        <dbReference type="EC" id="2.7.13.3"/>
    </reaction>
</comment>
<protein>
    <recommendedName>
        <fullName evidence="2">histidine kinase</fullName>
        <ecNumber evidence="2">2.7.13.3</ecNumber>
    </recommendedName>
</protein>
<dbReference type="Pfam" id="PF02518">
    <property type="entry name" value="HATPase_c"/>
    <property type="match status" value="1"/>
</dbReference>
<evidence type="ECO:0000256" key="8">
    <source>
        <dbReference type="SAM" id="Phobius"/>
    </source>
</evidence>
<name>A0ABS2DX79_9BACT</name>
<feature type="transmembrane region" description="Helical" evidence="8">
    <location>
        <begin position="807"/>
        <end position="825"/>
    </location>
</feature>
<keyword evidence="8" id="KW-0812">Transmembrane</keyword>
<keyword evidence="3 6" id="KW-0597">Phosphoprotein</keyword>
<dbReference type="InterPro" id="IPR011110">
    <property type="entry name" value="Reg_prop"/>
</dbReference>
<dbReference type="PANTHER" id="PTHR43547:SF2">
    <property type="entry name" value="HYBRID SIGNAL TRANSDUCTION HISTIDINE KINASE C"/>
    <property type="match status" value="1"/>
</dbReference>
<feature type="domain" description="Response regulatory" evidence="12">
    <location>
        <begin position="1124"/>
        <end position="1239"/>
    </location>
</feature>
<dbReference type="Proteomes" id="UP000766986">
    <property type="component" value="Unassembled WGS sequence"/>
</dbReference>
<evidence type="ECO:0000256" key="9">
    <source>
        <dbReference type="SAM" id="SignalP"/>
    </source>
</evidence>
<dbReference type="Gene3D" id="1.10.287.130">
    <property type="match status" value="1"/>
</dbReference>
<dbReference type="Gene3D" id="1.10.10.60">
    <property type="entry name" value="Homeodomain-like"/>
    <property type="match status" value="1"/>
</dbReference>
<dbReference type="Pfam" id="PF12833">
    <property type="entry name" value="HTH_18"/>
    <property type="match status" value="1"/>
</dbReference>
<evidence type="ECO:0000259" key="10">
    <source>
        <dbReference type="PROSITE" id="PS01124"/>
    </source>
</evidence>
<evidence type="ECO:0000313" key="14">
    <source>
        <dbReference type="Proteomes" id="UP000766986"/>
    </source>
</evidence>
<dbReference type="SMART" id="SM00388">
    <property type="entry name" value="HisKA"/>
    <property type="match status" value="1"/>
</dbReference>
<dbReference type="SUPFAM" id="SSF63829">
    <property type="entry name" value="Calcium-dependent phosphotriesterase"/>
    <property type="match status" value="4"/>
</dbReference>
<sequence>MKLYLTSNWWILLALLAALVHTRALAADNLIFKPLSTSSHLPTNEIRNLYQDSEGYIWISTYNGLLRFDGYNTVIYRPDGQNQNRNLDGFVNIVAEDHENHLWIGTYSGLYVLDKRQDKLEKISSPLLQVSYIEAIACTKNGDVWVGANKGIFRRKAGSDQFELCDPQIQKTSLPHYDVKSIIEDRNGNIWIGTWAQGLIRYNPQEEKYYTYRNINPAESAHTLFQDSRGQIWIGTWRYGLTKLENPYDMKHYRFKHFVHDEANPGSLCDNIIYAIAQDHNSGKLWIGSRSGLSILESEEGKGVFSNYLPGKGPDTLPFNEVDALMYSRDGLMWVGMLGGGVYTVNTHRKLFDYDSIEPLLRQFPTSSIRSAYPSDHHSIYMGVMGYGLVEYDPTKQTILHYREHPGFRHMPYISTVNDIIRRSDQTYCFATWDDGVWIYDGKKAYAINQQTHPALTDVCVYSLYEDRQGNLWIGTRNGLCMLDIQGKMHSIDQLCSNDKQAWPQVPVFKITEDNAGNIWVATPNNGIWRFTPKKDRQYAGKIYAPSHHNSQSVGAMTLCTDSKGRIWAGTNGNGLDLYVPQDDRFISVFNEYFETGDVIFSMLEDNFHSLWLTTNSQMYHINTSSDNHPRIYTYTMEEGLQDHIFNRNSCFKANDGSLVFGGAHGLNSFLPEAISHDSTSYPVVITDLKIYETSIRNLPAKEQERILDAPLNYASHIILPYDKNNFSLDFSILSYVNPQLNKYRYRLEGYDAGWISTNALRHFAYYNNLPSGKYTFKVRGANPNGVWSRQECELHITILPPPWLSWWAYCLYILAAAAVIYYLYRTIRKRIQMQHAIELGKIQRQQIEAINHAKLQFFTNITHELLTPLSIISASVDELKLQYPDLKPRLRSISDNTLRLVRLIQQILEFRKVENGKQKLRVSQGNLTLFLRQSANAFAPLVRKRQLHISVEDTDHEIIGYFDPDKMDKILYNLLSNAAKYTQEGRCITIRQQYIADKGLYVFSVNNPGELIPADKQVHLFERFYEGEYRKFHTIGTGIGLSLTKDLVLLHHGTIGVTSDTETGNTFTVSIPITQEAYSQEEREEEKLETENPDPNISESTDTQASVPSPLPHIDNGHHSRSSILIVEDNEELREAMHRLLSQYYQVSEAPDGSTALKILEVEPVDLVVSDVMMPGMDGMELCKRIKVQFQTAHIPVILLTARTGSQDRVEGYEAGADGYICKPLNFSVLIAKIENLLKSRRQPMVDARKTLVFEAKEINYTPDDEQFLKKAMECVNAHLDEQDFDLGKFVAAMGMARSTLNDKLKQLTGMTPLSFISNVRLQAAFRLLEENRKIRINDLAYKVGFNDPKYFTLCFRKKFGVSPKEYLTQKEKEKTGTEQNNPT</sequence>
<keyword evidence="14" id="KW-1185">Reference proteome</keyword>
<dbReference type="SUPFAM" id="SSF46689">
    <property type="entry name" value="Homeodomain-like"/>
    <property type="match status" value="1"/>
</dbReference>
<evidence type="ECO:0000256" key="5">
    <source>
        <dbReference type="ARBA" id="ARBA00023163"/>
    </source>
</evidence>
<keyword evidence="8" id="KW-1133">Transmembrane helix</keyword>
<reference evidence="13 14" key="1">
    <citation type="journal article" date="2021" name="Sci. Rep.">
        <title>The distribution of antibiotic resistance genes in chicken gut microbiota commensals.</title>
        <authorList>
            <person name="Juricova H."/>
            <person name="Matiasovicova J."/>
            <person name="Kubasova T."/>
            <person name="Cejkova D."/>
            <person name="Rychlik I."/>
        </authorList>
    </citation>
    <scope>NUCLEOTIDE SEQUENCE [LARGE SCALE GENOMIC DNA]</scope>
    <source>
        <strain evidence="13 14">An772</strain>
    </source>
</reference>
<dbReference type="InterPro" id="IPR013783">
    <property type="entry name" value="Ig-like_fold"/>
</dbReference>
<evidence type="ECO:0000256" key="7">
    <source>
        <dbReference type="SAM" id="MobiDB-lite"/>
    </source>
</evidence>
<dbReference type="Gene3D" id="2.130.10.10">
    <property type="entry name" value="YVTN repeat-like/Quinoprotein amine dehydrogenase"/>
    <property type="match status" value="2"/>
</dbReference>
<dbReference type="Pfam" id="PF00072">
    <property type="entry name" value="Response_reg"/>
    <property type="match status" value="1"/>
</dbReference>
<keyword evidence="5" id="KW-0804">Transcription</keyword>
<dbReference type="InterPro" id="IPR001789">
    <property type="entry name" value="Sig_transdc_resp-reg_receiver"/>
</dbReference>
<proteinExistence type="predicted"/>
<feature type="chain" id="PRO_5046816564" description="histidine kinase" evidence="9">
    <location>
        <begin position="27"/>
        <end position="1385"/>
    </location>
</feature>
<dbReference type="SUPFAM" id="SSF47384">
    <property type="entry name" value="Homodimeric domain of signal transducing histidine kinase"/>
    <property type="match status" value="1"/>
</dbReference>
<dbReference type="SUPFAM" id="SSF55874">
    <property type="entry name" value="ATPase domain of HSP90 chaperone/DNA topoisomerase II/histidine kinase"/>
    <property type="match status" value="1"/>
</dbReference>
<feature type="modified residue" description="4-aspartylphosphate" evidence="6">
    <location>
        <position position="1172"/>
    </location>
</feature>
<dbReference type="PRINTS" id="PR00344">
    <property type="entry name" value="BCTRLSENSOR"/>
</dbReference>
<evidence type="ECO:0000256" key="4">
    <source>
        <dbReference type="ARBA" id="ARBA00023015"/>
    </source>
</evidence>
<dbReference type="SUPFAM" id="SSF52172">
    <property type="entry name" value="CheY-like"/>
    <property type="match status" value="1"/>
</dbReference>
<dbReference type="InterPro" id="IPR009057">
    <property type="entry name" value="Homeodomain-like_sf"/>
</dbReference>
<keyword evidence="4" id="KW-0805">Transcription regulation</keyword>
<dbReference type="InterPro" id="IPR036890">
    <property type="entry name" value="HATPase_C_sf"/>
</dbReference>
<dbReference type="CDD" id="cd17574">
    <property type="entry name" value="REC_OmpR"/>
    <property type="match status" value="1"/>
</dbReference>
<dbReference type="PROSITE" id="PS50110">
    <property type="entry name" value="RESPONSE_REGULATORY"/>
    <property type="match status" value="1"/>
</dbReference>
<evidence type="ECO:0000256" key="6">
    <source>
        <dbReference type="PROSITE-ProRule" id="PRU00169"/>
    </source>
</evidence>
<accession>A0ABS2DX79</accession>
<dbReference type="InterPro" id="IPR003661">
    <property type="entry name" value="HisK_dim/P_dom"/>
</dbReference>
<evidence type="ECO:0000313" key="13">
    <source>
        <dbReference type="EMBL" id="MBM6734059.1"/>
    </source>
</evidence>
<feature type="domain" description="Histidine kinase" evidence="11">
    <location>
        <begin position="861"/>
        <end position="1076"/>
    </location>
</feature>
<dbReference type="Gene3D" id="3.30.565.10">
    <property type="entry name" value="Histidine kinase-like ATPase, C-terminal domain"/>
    <property type="match status" value="1"/>
</dbReference>
<evidence type="ECO:0000259" key="12">
    <source>
        <dbReference type="PROSITE" id="PS50110"/>
    </source>
</evidence>
<keyword evidence="9" id="KW-0732">Signal</keyword>
<feature type="domain" description="HTH araC/xylS-type" evidence="10">
    <location>
        <begin position="1271"/>
        <end position="1371"/>
    </location>
</feature>
<dbReference type="SMART" id="SM00448">
    <property type="entry name" value="REC"/>
    <property type="match status" value="1"/>
</dbReference>
<feature type="signal peptide" evidence="9">
    <location>
        <begin position="1"/>
        <end position="26"/>
    </location>
</feature>
<dbReference type="Gene3D" id="2.60.40.10">
    <property type="entry name" value="Immunoglobulins"/>
    <property type="match status" value="1"/>
</dbReference>
<feature type="compositionally biased region" description="Polar residues" evidence="7">
    <location>
        <begin position="1094"/>
        <end position="1108"/>
    </location>
</feature>
<dbReference type="InterPro" id="IPR011123">
    <property type="entry name" value="Y_Y_Y"/>
</dbReference>
<dbReference type="Pfam" id="PF07495">
    <property type="entry name" value="Y_Y_Y"/>
    <property type="match status" value="1"/>
</dbReference>
<dbReference type="InterPro" id="IPR003594">
    <property type="entry name" value="HATPase_dom"/>
</dbReference>
<dbReference type="InterPro" id="IPR018060">
    <property type="entry name" value="HTH_AraC"/>
</dbReference>
<dbReference type="SMART" id="SM00342">
    <property type="entry name" value="HTH_ARAC"/>
    <property type="match status" value="1"/>
</dbReference>